<gene>
    <name evidence="3" type="ORF">SYYSPA8_19555</name>
</gene>
<organism evidence="3 4">
    <name type="scientific">Streptomyces yaizuensis</name>
    <dbReference type="NCBI Taxonomy" id="2989713"/>
    <lineage>
        <taxon>Bacteria</taxon>
        <taxon>Bacillati</taxon>
        <taxon>Actinomycetota</taxon>
        <taxon>Actinomycetes</taxon>
        <taxon>Kitasatosporales</taxon>
        <taxon>Streptomycetaceae</taxon>
        <taxon>Streptomyces</taxon>
    </lineage>
</organism>
<dbReference type="EMBL" id="BSBI01000008">
    <property type="protein sequence ID" value="GLF96530.1"/>
    <property type="molecule type" value="Genomic_DNA"/>
</dbReference>
<feature type="signal peptide" evidence="2">
    <location>
        <begin position="1"/>
        <end position="34"/>
    </location>
</feature>
<reference evidence="3 4" key="1">
    <citation type="submission" date="2022-10" db="EMBL/GenBank/DDBJ databases">
        <title>Draft genome sequence of Streptomyces sp. YSPA8.</title>
        <authorList>
            <person name="Moriuchi R."/>
            <person name="Dohra H."/>
            <person name="Yamamura H."/>
            <person name="Kodani S."/>
        </authorList>
    </citation>
    <scope>NUCLEOTIDE SEQUENCE [LARGE SCALE GENOMIC DNA]</scope>
    <source>
        <strain evidence="3 4">YSPA8</strain>
    </source>
</reference>
<dbReference type="PROSITE" id="PS51257">
    <property type="entry name" value="PROKAR_LIPOPROTEIN"/>
    <property type="match status" value="1"/>
</dbReference>
<evidence type="ECO:0000313" key="4">
    <source>
        <dbReference type="Proteomes" id="UP001291653"/>
    </source>
</evidence>
<keyword evidence="4" id="KW-1185">Reference proteome</keyword>
<keyword evidence="2" id="KW-0732">Signal</keyword>
<feature type="compositionally biased region" description="Pro residues" evidence="1">
    <location>
        <begin position="105"/>
        <end position="115"/>
    </location>
</feature>
<protein>
    <recommendedName>
        <fullName evidence="5">Secreted protein</fullName>
    </recommendedName>
</protein>
<evidence type="ECO:0000256" key="2">
    <source>
        <dbReference type="SAM" id="SignalP"/>
    </source>
</evidence>
<comment type="caution">
    <text evidence="3">The sequence shown here is derived from an EMBL/GenBank/DDBJ whole genome shotgun (WGS) entry which is preliminary data.</text>
</comment>
<proteinExistence type="predicted"/>
<name>A0ABQ5P222_9ACTN</name>
<dbReference type="Proteomes" id="UP001291653">
    <property type="component" value="Unassembled WGS sequence"/>
</dbReference>
<feature type="region of interest" description="Disordered" evidence="1">
    <location>
        <begin position="46"/>
        <end position="76"/>
    </location>
</feature>
<feature type="compositionally biased region" description="Pro residues" evidence="1">
    <location>
        <begin position="66"/>
        <end position="76"/>
    </location>
</feature>
<evidence type="ECO:0000256" key="1">
    <source>
        <dbReference type="SAM" id="MobiDB-lite"/>
    </source>
</evidence>
<dbReference type="RefSeq" id="WP_323448566.1">
    <property type="nucleotide sequence ID" value="NZ_BSBI01000008.1"/>
</dbReference>
<feature type="chain" id="PRO_5045316058" description="Secreted protein" evidence="2">
    <location>
        <begin position="35"/>
        <end position="123"/>
    </location>
</feature>
<sequence length="123" mass="12333">MPLRRVPRGRLPMSAAVLLAMVLALLALACPASAAEPVAEMPVASAVGEPKGCGKGAPDDDRGAHPSPPPRAPSPYEPAPVACAVYGAAAGQPWQGWAPGVAPDRGPPPVGPPTPVDLSVLRV</sequence>
<evidence type="ECO:0008006" key="5">
    <source>
        <dbReference type="Google" id="ProtNLM"/>
    </source>
</evidence>
<accession>A0ABQ5P222</accession>
<evidence type="ECO:0000313" key="3">
    <source>
        <dbReference type="EMBL" id="GLF96530.1"/>
    </source>
</evidence>
<feature type="region of interest" description="Disordered" evidence="1">
    <location>
        <begin position="96"/>
        <end position="123"/>
    </location>
</feature>